<feature type="transmembrane region" description="Helical" evidence="7">
    <location>
        <begin position="381"/>
        <end position="403"/>
    </location>
</feature>
<evidence type="ECO:0000256" key="2">
    <source>
        <dbReference type="ARBA" id="ARBA00010992"/>
    </source>
</evidence>
<evidence type="ECO:0000256" key="4">
    <source>
        <dbReference type="ARBA" id="ARBA00022989"/>
    </source>
</evidence>
<dbReference type="InterPro" id="IPR020846">
    <property type="entry name" value="MFS_dom"/>
</dbReference>
<feature type="transmembrane region" description="Helical" evidence="7">
    <location>
        <begin position="73"/>
        <end position="92"/>
    </location>
</feature>
<dbReference type="PANTHER" id="PTHR48022">
    <property type="entry name" value="PLASTIDIC GLUCOSE TRANSPORTER 4"/>
    <property type="match status" value="1"/>
</dbReference>
<protein>
    <submittedName>
        <fullName evidence="9">Lactose permease</fullName>
    </submittedName>
</protein>
<dbReference type="FunFam" id="1.20.1250.20:FF:000117">
    <property type="entry name" value="MFS hexose transporter"/>
    <property type="match status" value="1"/>
</dbReference>
<evidence type="ECO:0000256" key="3">
    <source>
        <dbReference type="ARBA" id="ARBA00022692"/>
    </source>
</evidence>
<dbReference type="Pfam" id="PF00083">
    <property type="entry name" value="Sugar_tr"/>
    <property type="match status" value="1"/>
</dbReference>
<feature type="transmembrane region" description="Helical" evidence="7">
    <location>
        <begin position="104"/>
        <end position="122"/>
    </location>
</feature>
<dbReference type="PROSITE" id="PS50850">
    <property type="entry name" value="MFS"/>
    <property type="match status" value="1"/>
</dbReference>
<dbReference type="RefSeq" id="XP_017996262.1">
    <property type="nucleotide sequence ID" value="XM_018147664.1"/>
</dbReference>
<sequence length="538" mass="60504">MAGGAGGSNPIIDGIIKNDKTPWYKKRNLRSLYLWLVPFAMFIESTSGFDSSMMNGLQALSYWKEYFDNPEKAILGLLVSAYSLGAITSIPFVPLVSDWVGRRWSVVFGSVIMVIGSLLQGLSQNMAMFVFSRIFLGHGIVYAIVAGSALLGELGHPKERKFLGSYFNAFYAVGAVIGAGIVMETQKIKSDWSWRLPSILQAGPSLIQIATCFMVPESPRWLVAKDRHEEALEILIKYHAEGNASDPLPHAEFAEIRKALEIENADRKRGWLETFQSPAMRRRALVSGFLGVFCQFSGNALISQYLVPILKMIGWTDSQTQLKFSLGREAWGFIVCFTLASITPRFPRRRMYLLCSCSLLCCYTLWTACQARQMITKSEGWGIAVIFFIFAYTPCYNIAYNALTYVYLVELWPYYARTKGITWFQFWSRTASTFGAQVNPIGLADIQWKYLLVYVCFLVFEIGFIWFLFPETFGKTLEELTFLFESEAEKARELESATHKALGHIEHAEDASVHEISETPNKAAGEGLPATTTEKTLS</sequence>
<dbReference type="Proteomes" id="UP000038010">
    <property type="component" value="Unassembled WGS sequence"/>
</dbReference>
<dbReference type="OrthoDB" id="6133115at2759"/>
<evidence type="ECO:0000256" key="6">
    <source>
        <dbReference type="SAM" id="MobiDB-lite"/>
    </source>
</evidence>
<dbReference type="Gene3D" id="1.20.1250.20">
    <property type="entry name" value="MFS general substrate transporter like domains"/>
    <property type="match status" value="1"/>
</dbReference>
<dbReference type="GeneID" id="28739544"/>
<dbReference type="EMBL" id="LFJN01000032">
    <property type="protein sequence ID" value="KPI36299.1"/>
    <property type="molecule type" value="Genomic_DNA"/>
</dbReference>
<proteinExistence type="inferred from homology"/>
<evidence type="ECO:0000313" key="10">
    <source>
        <dbReference type="Proteomes" id="UP000038010"/>
    </source>
</evidence>
<feature type="transmembrane region" description="Helical" evidence="7">
    <location>
        <begin position="450"/>
        <end position="469"/>
    </location>
</feature>
<dbReference type="InterPro" id="IPR005828">
    <property type="entry name" value="MFS_sugar_transport-like"/>
</dbReference>
<dbReference type="VEuPathDB" id="FungiDB:AB675_7307"/>
<comment type="subcellular location">
    <subcellularLocation>
        <location evidence="1">Membrane</location>
        <topology evidence="1">Multi-pass membrane protein</topology>
    </subcellularLocation>
</comment>
<reference evidence="9 10" key="1">
    <citation type="submission" date="2015-06" db="EMBL/GenBank/DDBJ databases">
        <title>Draft genome of the ant-associated black yeast Phialophora attae CBS 131958.</title>
        <authorList>
            <person name="Moreno L.F."/>
            <person name="Stielow B.J."/>
            <person name="de Hoog S."/>
            <person name="Vicente V.A."/>
            <person name="Weiss V.A."/>
            <person name="de Vries M."/>
            <person name="Cruz L.M."/>
            <person name="Souza E.M."/>
        </authorList>
    </citation>
    <scope>NUCLEOTIDE SEQUENCE [LARGE SCALE GENOMIC DNA]</scope>
    <source>
        <strain evidence="9 10">CBS 131958</strain>
    </source>
</reference>
<feature type="transmembrane region" description="Helical" evidence="7">
    <location>
        <begin position="32"/>
        <end position="52"/>
    </location>
</feature>
<keyword evidence="5 7" id="KW-0472">Membrane</keyword>
<comment type="similarity">
    <text evidence="2">Belongs to the major facilitator superfamily. Sugar transporter (TC 2.A.1.1) family.</text>
</comment>
<dbReference type="GO" id="GO:0005351">
    <property type="term" value="F:carbohydrate:proton symporter activity"/>
    <property type="evidence" value="ECO:0007669"/>
    <property type="project" value="TreeGrafter"/>
</dbReference>
<feature type="transmembrane region" description="Helical" evidence="7">
    <location>
        <begin position="134"/>
        <end position="151"/>
    </location>
</feature>
<feature type="transmembrane region" description="Helical" evidence="7">
    <location>
        <begin position="284"/>
        <end position="307"/>
    </location>
</feature>
<gene>
    <name evidence="9" type="ORF">AB675_7307</name>
</gene>
<evidence type="ECO:0000259" key="8">
    <source>
        <dbReference type="PROSITE" id="PS50850"/>
    </source>
</evidence>
<organism evidence="9 10">
    <name type="scientific">Cyphellophora attinorum</name>
    <dbReference type="NCBI Taxonomy" id="1664694"/>
    <lineage>
        <taxon>Eukaryota</taxon>
        <taxon>Fungi</taxon>
        <taxon>Dikarya</taxon>
        <taxon>Ascomycota</taxon>
        <taxon>Pezizomycotina</taxon>
        <taxon>Eurotiomycetes</taxon>
        <taxon>Chaetothyriomycetidae</taxon>
        <taxon>Chaetothyriales</taxon>
        <taxon>Cyphellophoraceae</taxon>
        <taxon>Cyphellophora</taxon>
    </lineage>
</organism>
<evidence type="ECO:0000256" key="7">
    <source>
        <dbReference type="SAM" id="Phobius"/>
    </source>
</evidence>
<dbReference type="GO" id="GO:0016020">
    <property type="term" value="C:membrane"/>
    <property type="evidence" value="ECO:0007669"/>
    <property type="project" value="UniProtKB-SubCell"/>
</dbReference>
<feature type="transmembrane region" description="Helical" evidence="7">
    <location>
        <begin position="163"/>
        <end position="183"/>
    </location>
</feature>
<comment type="caution">
    <text evidence="9">The sequence shown here is derived from an EMBL/GenBank/DDBJ whole genome shotgun (WGS) entry which is preliminary data.</text>
</comment>
<keyword evidence="4 7" id="KW-1133">Transmembrane helix</keyword>
<keyword evidence="3 7" id="KW-0812">Transmembrane</keyword>
<feature type="domain" description="Major facilitator superfamily (MFS) profile" evidence="8">
    <location>
        <begin position="36"/>
        <end position="473"/>
    </location>
</feature>
<dbReference type="SUPFAM" id="SSF103473">
    <property type="entry name" value="MFS general substrate transporter"/>
    <property type="match status" value="1"/>
</dbReference>
<name>A0A0N0NJ78_9EURO</name>
<feature type="region of interest" description="Disordered" evidence="6">
    <location>
        <begin position="513"/>
        <end position="538"/>
    </location>
</feature>
<evidence type="ECO:0000256" key="5">
    <source>
        <dbReference type="ARBA" id="ARBA00023136"/>
    </source>
</evidence>
<accession>A0A0N0NJ78</accession>
<dbReference type="InterPro" id="IPR050360">
    <property type="entry name" value="MFS_Sugar_Transporters"/>
</dbReference>
<keyword evidence="10" id="KW-1185">Reference proteome</keyword>
<dbReference type="PANTHER" id="PTHR48022:SF29">
    <property type="entry name" value="SUGAR TRANSPORTER, PUTATIVE (AFU_ORTHOLOGUE AFUA_6G14500)-RELATED"/>
    <property type="match status" value="1"/>
</dbReference>
<dbReference type="InterPro" id="IPR036259">
    <property type="entry name" value="MFS_trans_sf"/>
</dbReference>
<evidence type="ECO:0000313" key="9">
    <source>
        <dbReference type="EMBL" id="KPI36299.1"/>
    </source>
</evidence>
<dbReference type="AlphaFoldDB" id="A0A0N0NJ78"/>
<evidence type="ECO:0000256" key="1">
    <source>
        <dbReference type="ARBA" id="ARBA00004141"/>
    </source>
</evidence>